<dbReference type="AlphaFoldDB" id="A0A542E1P0"/>
<dbReference type="OrthoDB" id="3688893at2"/>
<organism evidence="6 7">
    <name type="scientific">Lapillicoccus jejuensis</name>
    <dbReference type="NCBI Taxonomy" id="402171"/>
    <lineage>
        <taxon>Bacteria</taxon>
        <taxon>Bacillati</taxon>
        <taxon>Actinomycetota</taxon>
        <taxon>Actinomycetes</taxon>
        <taxon>Micrococcales</taxon>
        <taxon>Intrasporangiaceae</taxon>
        <taxon>Lapillicoccus</taxon>
    </lineage>
</organism>
<protein>
    <submittedName>
        <fullName evidence="6">GAF domain-containing protein</fullName>
    </submittedName>
</protein>
<feature type="domain" description="ANTAR" evidence="5">
    <location>
        <begin position="174"/>
        <end position="235"/>
    </location>
</feature>
<evidence type="ECO:0000256" key="3">
    <source>
        <dbReference type="ARBA" id="ARBA00023015"/>
    </source>
</evidence>
<dbReference type="GO" id="GO:0003723">
    <property type="term" value="F:RNA binding"/>
    <property type="evidence" value="ECO:0007669"/>
    <property type="project" value="InterPro"/>
</dbReference>
<dbReference type="InterPro" id="IPR011006">
    <property type="entry name" value="CheY-like_superfamily"/>
</dbReference>
<dbReference type="Gene3D" id="3.30.450.40">
    <property type="match status" value="1"/>
</dbReference>
<dbReference type="Gene3D" id="1.10.10.10">
    <property type="entry name" value="Winged helix-like DNA-binding domain superfamily/Winged helix DNA-binding domain"/>
    <property type="match status" value="1"/>
</dbReference>
<dbReference type="Proteomes" id="UP000317893">
    <property type="component" value="Unassembled WGS sequence"/>
</dbReference>
<dbReference type="PROSITE" id="PS50921">
    <property type="entry name" value="ANTAR"/>
    <property type="match status" value="1"/>
</dbReference>
<name>A0A542E1P0_9MICO</name>
<dbReference type="InterPro" id="IPR003018">
    <property type="entry name" value="GAF"/>
</dbReference>
<dbReference type="Pfam" id="PF13185">
    <property type="entry name" value="GAF_2"/>
    <property type="match status" value="1"/>
</dbReference>
<dbReference type="EMBL" id="VFMN01000001">
    <property type="protein sequence ID" value="TQJ09257.1"/>
    <property type="molecule type" value="Genomic_DNA"/>
</dbReference>
<keyword evidence="2" id="KW-0418">Kinase</keyword>
<dbReference type="SUPFAM" id="SSF55781">
    <property type="entry name" value="GAF domain-like"/>
    <property type="match status" value="1"/>
</dbReference>
<keyword evidence="3" id="KW-0805">Transcription regulation</keyword>
<evidence type="ECO:0000256" key="2">
    <source>
        <dbReference type="ARBA" id="ARBA00022777"/>
    </source>
</evidence>
<evidence type="ECO:0000256" key="1">
    <source>
        <dbReference type="ARBA" id="ARBA00022679"/>
    </source>
</evidence>
<dbReference type="SMART" id="SM01012">
    <property type="entry name" value="ANTAR"/>
    <property type="match status" value="1"/>
</dbReference>
<accession>A0A542E1P0</accession>
<dbReference type="PIRSF" id="PIRSF036625">
    <property type="entry name" value="GAF_ANTAR"/>
    <property type="match status" value="1"/>
</dbReference>
<proteinExistence type="predicted"/>
<evidence type="ECO:0000256" key="4">
    <source>
        <dbReference type="ARBA" id="ARBA00023163"/>
    </source>
</evidence>
<keyword evidence="4" id="KW-0804">Transcription</keyword>
<dbReference type="InterPro" id="IPR036388">
    <property type="entry name" value="WH-like_DNA-bd_sf"/>
</dbReference>
<gene>
    <name evidence="6" type="ORF">FB458_2367</name>
</gene>
<sequence>MPSTAPADPPTTAPSRLGVAFEQLAAVIYASADYDGINSALVSAAVELVDGCTHASLMLRGSRNDFRTVAATDDVARLVDELERRHHEGPCVDAIIEVAPQLVEDFRTDDQYPTLASAVVARTPVRSAAGFRIVVEDSKVGALNLFSDEPGGLDERSVDQAIVLASFASVALGAVNSRLQAATLAKGLDSNREIGKAVGLMMAFHKVGDDEAFALLRKASQDMNMKIAEVARQVVEHHNRR</sequence>
<dbReference type="InterPro" id="IPR029016">
    <property type="entry name" value="GAF-like_dom_sf"/>
</dbReference>
<dbReference type="InterPro" id="IPR012074">
    <property type="entry name" value="GAF_ANTAR"/>
</dbReference>
<dbReference type="GO" id="GO:0016301">
    <property type="term" value="F:kinase activity"/>
    <property type="evidence" value="ECO:0007669"/>
    <property type="project" value="UniProtKB-KW"/>
</dbReference>
<evidence type="ECO:0000259" key="5">
    <source>
        <dbReference type="PROSITE" id="PS50921"/>
    </source>
</evidence>
<evidence type="ECO:0000313" key="7">
    <source>
        <dbReference type="Proteomes" id="UP000317893"/>
    </source>
</evidence>
<keyword evidence="1" id="KW-0808">Transferase</keyword>
<reference evidence="6 7" key="1">
    <citation type="submission" date="2019-06" db="EMBL/GenBank/DDBJ databases">
        <title>Sequencing the genomes of 1000 actinobacteria strains.</title>
        <authorList>
            <person name="Klenk H.-P."/>
        </authorList>
    </citation>
    <scope>NUCLEOTIDE SEQUENCE [LARGE SCALE GENOMIC DNA]</scope>
    <source>
        <strain evidence="6 7">DSM 18607</strain>
    </source>
</reference>
<evidence type="ECO:0000313" key="6">
    <source>
        <dbReference type="EMBL" id="TQJ09257.1"/>
    </source>
</evidence>
<keyword evidence="7" id="KW-1185">Reference proteome</keyword>
<dbReference type="SUPFAM" id="SSF52172">
    <property type="entry name" value="CheY-like"/>
    <property type="match status" value="1"/>
</dbReference>
<dbReference type="Pfam" id="PF03861">
    <property type="entry name" value="ANTAR"/>
    <property type="match status" value="1"/>
</dbReference>
<dbReference type="InterPro" id="IPR005561">
    <property type="entry name" value="ANTAR"/>
</dbReference>
<comment type="caution">
    <text evidence="6">The sequence shown here is derived from an EMBL/GenBank/DDBJ whole genome shotgun (WGS) entry which is preliminary data.</text>
</comment>